<dbReference type="InterPro" id="IPR005123">
    <property type="entry name" value="Oxoglu/Fe-dep_dioxygenase_dom"/>
</dbReference>
<dbReference type="EMBL" id="ML002836">
    <property type="protein sequence ID" value="RKP35571.1"/>
    <property type="molecule type" value="Genomic_DNA"/>
</dbReference>
<protein>
    <recommendedName>
        <fullName evidence="6">Fe2OG dioxygenase domain-containing protein</fullName>
    </recommendedName>
</protein>
<dbReference type="InterPro" id="IPR044862">
    <property type="entry name" value="Pro_4_hyd_alph_FE2OG_OXY"/>
</dbReference>
<dbReference type="Gene3D" id="2.60.120.620">
    <property type="entry name" value="q2cbj1_9rhob like domain"/>
    <property type="match status" value="1"/>
</dbReference>
<keyword evidence="5" id="KW-0408">Iron</keyword>
<accession>A0A4P9ZS14</accession>
<dbReference type="SMART" id="SM00702">
    <property type="entry name" value="P4Hc"/>
    <property type="match status" value="1"/>
</dbReference>
<proteinExistence type="predicted"/>
<sequence length="217" mass="24704">WPPIQLQPYLTLQEVIPDHVFTIPRFFTAVDCRRWIELAEQPARFPPEPRTVVPRPGHAYRNNSRVAWHDAEFARRLWDESGLAELLAPWWVLGAQLANSGPPPKRPGVRRPVGLNDNIRLYRYRPGQRFGAHYDEAVRDSQGRHSEFTLLIYLNEVGPAAGGETVFYPSDSSSTGLAVAPQRGLALLHRHGAHCLRHEGREVRTGTKYVLRSDVMF</sequence>
<evidence type="ECO:0000259" key="6">
    <source>
        <dbReference type="PROSITE" id="PS51471"/>
    </source>
</evidence>
<keyword evidence="2" id="KW-0479">Metal-binding</keyword>
<dbReference type="Pfam" id="PF13640">
    <property type="entry name" value="2OG-FeII_Oxy_3"/>
    <property type="match status" value="1"/>
</dbReference>
<feature type="domain" description="Fe2OG dioxygenase" evidence="6">
    <location>
        <begin position="114"/>
        <end position="217"/>
    </location>
</feature>
<dbReference type="PANTHER" id="PTHR10869">
    <property type="entry name" value="PROLYL 4-HYDROXYLASE ALPHA SUBUNIT"/>
    <property type="match status" value="1"/>
</dbReference>
<dbReference type="InterPro" id="IPR006620">
    <property type="entry name" value="Pro_4_hyd_alph"/>
</dbReference>
<dbReference type="Proteomes" id="UP000268162">
    <property type="component" value="Unassembled WGS sequence"/>
</dbReference>
<feature type="non-terminal residue" evidence="7">
    <location>
        <position position="217"/>
    </location>
</feature>
<comment type="cofactor">
    <cofactor evidence="1">
        <name>L-ascorbate</name>
        <dbReference type="ChEBI" id="CHEBI:38290"/>
    </cofactor>
</comment>
<dbReference type="PANTHER" id="PTHR10869:SF236">
    <property type="entry name" value="PROLYL 4-HYDROXYLASE ALPHA SUBUNIT DOMAIN-CONTAINING PROTEIN"/>
    <property type="match status" value="1"/>
</dbReference>
<evidence type="ECO:0000256" key="3">
    <source>
        <dbReference type="ARBA" id="ARBA00022964"/>
    </source>
</evidence>
<dbReference type="PROSITE" id="PS51471">
    <property type="entry name" value="FE2OG_OXY"/>
    <property type="match status" value="1"/>
</dbReference>
<feature type="non-terminal residue" evidence="7">
    <location>
        <position position="1"/>
    </location>
</feature>
<dbReference type="GO" id="GO:0005506">
    <property type="term" value="F:iron ion binding"/>
    <property type="evidence" value="ECO:0007669"/>
    <property type="project" value="InterPro"/>
</dbReference>
<reference evidence="8" key="1">
    <citation type="journal article" date="2018" name="Nat. Microbiol.">
        <title>Leveraging single-cell genomics to expand the fungal tree of life.</title>
        <authorList>
            <person name="Ahrendt S.R."/>
            <person name="Quandt C.A."/>
            <person name="Ciobanu D."/>
            <person name="Clum A."/>
            <person name="Salamov A."/>
            <person name="Andreopoulos B."/>
            <person name="Cheng J.F."/>
            <person name="Woyke T."/>
            <person name="Pelin A."/>
            <person name="Henrissat B."/>
            <person name="Reynolds N.K."/>
            <person name="Benny G.L."/>
            <person name="Smith M.E."/>
            <person name="James T.Y."/>
            <person name="Grigoriev I.V."/>
        </authorList>
    </citation>
    <scope>NUCLEOTIDE SEQUENCE [LARGE SCALE GENOMIC DNA]</scope>
    <source>
        <strain evidence="8">RSA 468</strain>
    </source>
</reference>
<keyword evidence="3" id="KW-0223">Dioxygenase</keyword>
<evidence type="ECO:0000313" key="8">
    <source>
        <dbReference type="Proteomes" id="UP000268162"/>
    </source>
</evidence>
<dbReference type="AlphaFoldDB" id="A0A4P9ZS14"/>
<name>A0A4P9ZS14_9FUNG</name>
<dbReference type="GO" id="GO:0004656">
    <property type="term" value="F:procollagen-proline 4-dioxygenase activity"/>
    <property type="evidence" value="ECO:0007669"/>
    <property type="project" value="TreeGrafter"/>
</dbReference>
<evidence type="ECO:0000256" key="4">
    <source>
        <dbReference type="ARBA" id="ARBA00023002"/>
    </source>
</evidence>
<evidence type="ECO:0000256" key="1">
    <source>
        <dbReference type="ARBA" id="ARBA00001961"/>
    </source>
</evidence>
<dbReference type="InterPro" id="IPR045054">
    <property type="entry name" value="P4HA-like"/>
</dbReference>
<evidence type="ECO:0000256" key="2">
    <source>
        <dbReference type="ARBA" id="ARBA00022723"/>
    </source>
</evidence>
<keyword evidence="8" id="KW-1185">Reference proteome</keyword>
<evidence type="ECO:0000256" key="5">
    <source>
        <dbReference type="ARBA" id="ARBA00023004"/>
    </source>
</evidence>
<dbReference type="GO" id="GO:0005783">
    <property type="term" value="C:endoplasmic reticulum"/>
    <property type="evidence" value="ECO:0007669"/>
    <property type="project" value="TreeGrafter"/>
</dbReference>
<dbReference type="GO" id="GO:0031418">
    <property type="term" value="F:L-ascorbic acid binding"/>
    <property type="evidence" value="ECO:0007669"/>
    <property type="project" value="InterPro"/>
</dbReference>
<keyword evidence="4" id="KW-0560">Oxidoreductase</keyword>
<evidence type="ECO:0000313" key="7">
    <source>
        <dbReference type="EMBL" id="RKP35571.1"/>
    </source>
</evidence>
<organism evidence="7 8">
    <name type="scientific">Dimargaris cristalligena</name>
    <dbReference type="NCBI Taxonomy" id="215637"/>
    <lineage>
        <taxon>Eukaryota</taxon>
        <taxon>Fungi</taxon>
        <taxon>Fungi incertae sedis</taxon>
        <taxon>Zoopagomycota</taxon>
        <taxon>Kickxellomycotina</taxon>
        <taxon>Dimargaritomycetes</taxon>
        <taxon>Dimargaritales</taxon>
        <taxon>Dimargaritaceae</taxon>
        <taxon>Dimargaris</taxon>
    </lineage>
</organism>
<gene>
    <name evidence="7" type="ORF">BJ085DRAFT_5225</name>
</gene>